<dbReference type="EMBL" id="LNRQ01000007">
    <property type="protein sequence ID" value="KZM87714.1"/>
    <property type="molecule type" value="Genomic_DNA"/>
</dbReference>
<organism evidence="1">
    <name type="scientific">Daucus carota subsp. sativus</name>
    <name type="common">Carrot</name>
    <dbReference type="NCBI Taxonomy" id="79200"/>
    <lineage>
        <taxon>Eukaryota</taxon>
        <taxon>Viridiplantae</taxon>
        <taxon>Streptophyta</taxon>
        <taxon>Embryophyta</taxon>
        <taxon>Tracheophyta</taxon>
        <taxon>Spermatophyta</taxon>
        <taxon>Magnoliopsida</taxon>
        <taxon>eudicotyledons</taxon>
        <taxon>Gunneridae</taxon>
        <taxon>Pentapetalae</taxon>
        <taxon>asterids</taxon>
        <taxon>campanulids</taxon>
        <taxon>Apiales</taxon>
        <taxon>Apiaceae</taxon>
        <taxon>Apioideae</taxon>
        <taxon>Scandiceae</taxon>
        <taxon>Daucinae</taxon>
        <taxon>Daucus</taxon>
        <taxon>Daucus sect. Daucus</taxon>
    </lineage>
</organism>
<dbReference type="Gramene" id="KZM87714">
    <property type="protein sequence ID" value="KZM87714"/>
    <property type="gene ID" value="DCAR_024815"/>
</dbReference>
<proteinExistence type="predicted"/>
<name>A0A164TM60_DAUCS</name>
<comment type="caution">
    <text evidence="1">The sequence shown here is derived from an EMBL/GenBank/DDBJ whole genome shotgun (WGS) entry which is preliminary data.</text>
</comment>
<evidence type="ECO:0000313" key="1">
    <source>
        <dbReference type="EMBL" id="KZM87714.1"/>
    </source>
</evidence>
<sequence length="70" mass="7728">MEEDCKCLRFNWGQYTVIIQVGTYKYNMLDLVIDFEDEGGETNVGKAQAQTSNPAIVISSEDGPPASQPN</sequence>
<accession>A0A164TM60</accession>
<reference evidence="1" key="1">
    <citation type="journal article" date="2016" name="Nat. Genet.">
        <title>A high-quality carrot genome assembly provides new insights into carotenoid accumulation and asterid genome evolution.</title>
        <authorList>
            <person name="Iorizzo M."/>
            <person name="Ellison S."/>
            <person name="Senalik D."/>
            <person name="Zeng P."/>
            <person name="Satapoomin P."/>
            <person name="Huang J."/>
            <person name="Bowman M."/>
            <person name="Iovene M."/>
            <person name="Sanseverino W."/>
            <person name="Cavagnaro P."/>
            <person name="Yildiz M."/>
            <person name="Macko-Podgorni A."/>
            <person name="Moranska E."/>
            <person name="Grzebelus E."/>
            <person name="Grzebelus D."/>
            <person name="Ashrafi H."/>
            <person name="Zheng Z."/>
            <person name="Cheng S."/>
            <person name="Spooner D."/>
            <person name="Van Deynze A."/>
            <person name="Simon P."/>
        </authorList>
    </citation>
    <scope>NUCLEOTIDE SEQUENCE [LARGE SCALE GENOMIC DNA]</scope>
    <source>
        <tissue evidence="1">Leaf</tissue>
    </source>
</reference>
<protein>
    <submittedName>
        <fullName evidence="1">Uncharacterized protein</fullName>
    </submittedName>
</protein>
<gene>
    <name evidence="1" type="ORF">DCAR_024815</name>
</gene>
<dbReference type="AlphaFoldDB" id="A0A164TM60"/>